<dbReference type="Gene3D" id="3.20.20.60">
    <property type="entry name" value="Phosphoenolpyruvate-binding domains"/>
    <property type="match status" value="1"/>
</dbReference>
<feature type="domain" description="PEP-utilising enzyme C-terminal" evidence="5">
    <location>
        <begin position="85"/>
        <end position="291"/>
    </location>
</feature>
<dbReference type="OrthoDB" id="5854851at2"/>
<dbReference type="InterPro" id="IPR015813">
    <property type="entry name" value="Pyrv/PenolPyrv_kinase-like_dom"/>
</dbReference>
<dbReference type="PANTHER" id="PTHR43030:SF1">
    <property type="entry name" value="PHOSPHOENOLPYRUVATE SYNTHASE"/>
    <property type="match status" value="1"/>
</dbReference>
<dbReference type="AlphaFoldDB" id="A0A066RLV0"/>
<dbReference type="EMBL" id="JMIB01000023">
    <property type="protein sequence ID" value="KDM91319.1"/>
    <property type="molecule type" value="Genomic_DNA"/>
</dbReference>
<dbReference type="RefSeq" id="WP_051642038.1">
    <property type="nucleotide sequence ID" value="NZ_JAGSGC010000010.1"/>
</dbReference>
<dbReference type="InterPro" id="IPR000121">
    <property type="entry name" value="PEP_util_C"/>
</dbReference>
<reference evidence="6 7" key="1">
    <citation type="submission" date="2014-04" db="EMBL/GenBank/DDBJ databases">
        <title>Draft genome sequence of Photobacterium halotolerans S2753: a solonamide, ngercheumicin and holomycin producer.</title>
        <authorList>
            <person name="Machado H.R."/>
            <person name="Gram L."/>
        </authorList>
    </citation>
    <scope>NUCLEOTIDE SEQUENCE [LARGE SCALE GENOMIC DNA]</scope>
    <source>
        <strain evidence="6 7">S2753</strain>
    </source>
</reference>
<name>A0A066RLV0_9GAMM</name>
<keyword evidence="2" id="KW-0479">Metal-binding</keyword>
<dbReference type="PANTHER" id="PTHR43030">
    <property type="entry name" value="PHOSPHOENOLPYRUVATE SYNTHASE"/>
    <property type="match status" value="1"/>
</dbReference>
<dbReference type="GO" id="GO:0046872">
    <property type="term" value="F:metal ion binding"/>
    <property type="evidence" value="ECO:0007669"/>
    <property type="project" value="UniProtKB-KW"/>
</dbReference>
<evidence type="ECO:0000259" key="5">
    <source>
        <dbReference type="Pfam" id="PF02896"/>
    </source>
</evidence>
<dbReference type="Proteomes" id="UP000027192">
    <property type="component" value="Unassembled WGS sequence"/>
</dbReference>
<proteinExistence type="inferred from homology"/>
<keyword evidence="7" id="KW-1185">Reference proteome</keyword>
<organism evidence="6 7">
    <name type="scientific">Photobacterium galatheae</name>
    <dbReference type="NCBI Taxonomy" id="1654360"/>
    <lineage>
        <taxon>Bacteria</taxon>
        <taxon>Pseudomonadati</taxon>
        <taxon>Pseudomonadota</taxon>
        <taxon>Gammaproteobacteria</taxon>
        <taxon>Vibrionales</taxon>
        <taxon>Vibrionaceae</taxon>
        <taxon>Photobacterium</taxon>
    </lineage>
</organism>
<sequence>MEKSKEVVDGLSEQMTVTRCAQMDATRAQATQLEFIALDACMADIGIHPDAFCQSDAPREMPAIETERVEQLVQVLSDFAQKRIAAGQTRPVLKIKLSGAELGEPQPYVNQPEGKEENPLMGVRGVSRYLRPEWAKLFAFQCDLIKRLRLVTGDLPLAIVIPFVRTYSDAASVHDLLAEQGLFRGKGGLQVHFMCDLPANAVMADKFLHYFDGMVIDLDQLAQFSLAIDPGNTALDYACQQNDAVIYLAQRALKMSRDVGKPCDFMGQAVQDVAVRRWLTEQDVSRVICTSQS</sequence>
<gene>
    <name evidence="6" type="ORF">EA58_12165</name>
</gene>
<accession>A0A066RLV0</accession>
<evidence type="ECO:0000313" key="7">
    <source>
        <dbReference type="Proteomes" id="UP000027192"/>
    </source>
</evidence>
<dbReference type="InterPro" id="IPR040442">
    <property type="entry name" value="Pyrv_kinase-like_dom_sf"/>
</dbReference>
<evidence type="ECO:0000256" key="1">
    <source>
        <dbReference type="ARBA" id="ARBA00007837"/>
    </source>
</evidence>
<evidence type="ECO:0000256" key="3">
    <source>
        <dbReference type="ARBA" id="ARBA00022741"/>
    </source>
</evidence>
<dbReference type="Pfam" id="PF02896">
    <property type="entry name" value="PEP-utilizers_C"/>
    <property type="match status" value="1"/>
</dbReference>
<dbReference type="GO" id="GO:0008986">
    <property type="term" value="F:pyruvate, water dikinase activity"/>
    <property type="evidence" value="ECO:0007669"/>
    <property type="project" value="InterPro"/>
</dbReference>
<dbReference type="GO" id="GO:0005524">
    <property type="term" value="F:ATP binding"/>
    <property type="evidence" value="ECO:0007669"/>
    <property type="project" value="UniProtKB-KW"/>
</dbReference>
<dbReference type="InterPro" id="IPR006319">
    <property type="entry name" value="PEP_synth"/>
</dbReference>
<dbReference type="SUPFAM" id="SSF51621">
    <property type="entry name" value="Phosphoenolpyruvate/pyruvate domain"/>
    <property type="match status" value="1"/>
</dbReference>
<dbReference type="STRING" id="1654360.EA58_12165"/>
<keyword evidence="4" id="KW-0067">ATP-binding</keyword>
<evidence type="ECO:0000313" key="6">
    <source>
        <dbReference type="EMBL" id="KDM91319.1"/>
    </source>
</evidence>
<comment type="caution">
    <text evidence="6">The sequence shown here is derived from an EMBL/GenBank/DDBJ whole genome shotgun (WGS) entry which is preliminary data.</text>
</comment>
<evidence type="ECO:0000256" key="2">
    <source>
        <dbReference type="ARBA" id="ARBA00022723"/>
    </source>
</evidence>
<protein>
    <recommendedName>
        <fullName evidence="5">PEP-utilising enzyme C-terminal domain-containing protein</fullName>
    </recommendedName>
</protein>
<keyword evidence="3" id="KW-0547">Nucleotide-binding</keyword>
<comment type="similarity">
    <text evidence="1">Belongs to the PEP-utilizing enzyme family.</text>
</comment>
<evidence type="ECO:0000256" key="4">
    <source>
        <dbReference type="ARBA" id="ARBA00022840"/>
    </source>
</evidence>